<keyword evidence="5 7" id="KW-1133">Transmembrane helix</keyword>
<dbReference type="PANTHER" id="PTHR30506">
    <property type="entry name" value="INNER MEMBRANE PROTEIN"/>
    <property type="match status" value="1"/>
</dbReference>
<evidence type="ECO:0000256" key="3">
    <source>
        <dbReference type="ARBA" id="ARBA00022475"/>
    </source>
</evidence>
<feature type="domain" description="Glycine transporter" evidence="8">
    <location>
        <begin position="3"/>
        <end position="76"/>
    </location>
</feature>
<feature type="transmembrane region" description="Helical" evidence="7">
    <location>
        <begin position="88"/>
        <end position="107"/>
    </location>
</feature>
<organism evidence="9 10">
    <name type="scientific">Luteococcus sanguinis</name>
    <dbReference type="NCBI Taxonomy" id="174038"/>
    <lineage>
        <taxon>Bacteria</taxon>
        <taxon>Bacillati</taxon>
        <taxon>Actinomycetota</taxon>
        <taxon>Actinomycetes</taxon>
        <taxon>Propionibacteriales</taxon>
        <taxon>Propionibacteriaceae</taxon>
        <taxon>Luteococcus</taxon>
    </lineage>
</organism>
<evidence type="ECO:0000313" key="10">
    <source>
        <dbReference type="Proteomes" id="UP001596266"/>
    </source>
</evidence>
<dbReference type="RefSeq" id="WP_343886166.1">
    <property type="nucleotide sequence ID" value="NZ_BAAAKI010000013.1"/>
</dbReference>
<evidence type="ECO:0000259" key="8">
    <source>
        <dbReference type="Pfam" id="PF03458"/>
    </source>
</evidence>
<dbReference type="Pfam" id="PF03458">
    <property type="entry name" value="Gly_transporter"/>
    <property type="match status" value="2"/>
</dbReference>
<keyword evidence="10" id="KW-1185">Reference proteome</keyword>
<evidence type="ECO:0000256" key="2">
    <source>
        <dbReference type="ARBA" id="ARBA00008193"/>
    </source>
</evidence>
<feature type="domain" description="Glycine transporter" evidence="8">
    <location>
        <begin position="89"/>
        <end position="158"/>
    </location>
</feature>
<evidence type="ECO:0000313" key="9">
    <source>
        <dbReference type="EMBL" id="MFC6397670.1"/>
    </source>
</evidence>
<dbReference type="InterPro" id="IPR005115">
    <property type="entry name" value="Gly_transporter"/>
</dbReference>
<feature type="transmembrane region" description="Helical" evidence="7">
    <location>
        <begin position="6"/>
        <end position="21"/>
    </location>
</feature>
<evidence type="ECO:0000256" key="6">
    <source>
        <dbReference type="ARBA" id="ARBA00023136"/>
    </source>
</evidence>
<comment type="caution">
    <text evidence="9">The sequence shown here is derived from an EMBL/GenBank/DDBJ whole genome shotgun (WGS) entry which is preliminary data.</text>
</comment>
<reference evidence="10" key="1">
    <citation type="journal article" date="2019" name="Int. J. Syst. Evol. Microbiol.">
        <title>The Global Catalogue of Microorganisms (GCM) 10K type strain sequencing project: providing services to taxonomists for standard genome sequencing and annotation.</title>
        <authorList>
            <consortium name="The Broad Institute Genomics Platform"/>
            <consortium name="The Broad Institute Genome Sequencing Center for Infectious Disease"/>
            <person name="Wu L."/>
            <person name="Ma J."/>
        </authorList>
    </citation>
    <scope>NUCLEOTIDE SEQUENCE [LARGE SCALE GENOMIC DNA]</scope>
    <source>
        <strain evidence="10">CGMCC 1.15277</strain>
    </source>
</reference>
<sequence>MLFVELLGVFAFALSGGLAGVRRRFDIFGILVLAVLTALGGGMVRDVLLGITPPRGISDLNLIGTALVGGLVTFWFSGTLARARRVILVADALGLGAFAVTGAAVAIEAGYPGVEAIAVGMITAVGGGVLRDVLSGQVPSVFGRELYAVPALLGALLTDCAHRFGWFNGLVQWMLVLLVFGLRVLALRFCWKTPLPRRLEH</sequence>
<feature type="transmembrane region" description="Helical" evidence="7">
    <location>
        <begin position="170"/>
        <end position="191"/>
    </location>
</feature>
<evidence type="ECO:0000256" key="7">
    <source>
        <dbReference type="SAM" id="Phobius"/>
    </source>
</evidence>
<evidence type="ECO:0000256" key="4">
    <source>
        <dbReference type="ARBA" id="ARBA00022692"/>
    </source>
</evidence>
<protein>
    <submittedName>
        <fullName evidence="9">Trimeric intracellular cation channel family protein</fullName>
    </submittedName>
</protein>
<proteinExistence type="inferred from homology"/>
<keyword evidence="6 7" id="KW-0472">Membrane</keyword>
<dbReference type="Proteomes" id="UP001596266">
    <property type="component" value="Unassembled WGS sequence"/>
</dbReference>
<feature type="transmembrane region" description="Helical" evidence="7">
    <location>
        <begin position="28"/>
        <end position="48"/>
    </location>
</feature>
<dbReference type="EMBL" id="JBHSUA010000021">
    <property type="protein sequence ID" value="MFC6397670.1"/>
    <property type="molecule type" value="Genomic_DNA"/>
</dbReference>
<evidence type="ECO:0000256" key="1">
    <source>
        <dbReference type="ARBA" id="ARBA00004651"/>
    </source>
</evidence>
<name>A0ABW1X2Z2_9ACTN</name>
<keyword evidence="4 7" id="KW-0812">Transmembrane</keyword>
<feature type="transmembrane region" description="Helical" evidence="7">
    <location>
        <begin position="60"/>
        <end position="81"/>
    </location>
</feature>
<dbReference type="PANTHER" id="PTHR30506:SF3">
    <property type="entry name" value="UPF0126 INNER MEMBRANE PROTEIN YADS-RELATED"/>
    <property type="match status" value="1"/>
</dbReference>
<evidence type="ECO:0000256" key="5">
    <source>
        <dbReference type="ARBA" id="ARBA00022989"/>
    </source>
</evidence>
<comment type="similarity">
    <text evidence="2">Belongs to the UPF0126 family.</text>
</comment>
<accession>A0ABW1X2Z2</accession>
<comment type="subcellular location">
    <subcellularLocation>
        <location evidence="1">Cell membrane</location>
        <topology evidence="1">Multi-pass membrane protein</topology>
    </subcellularLocation>
</comment>
<gene>
    <name evidence="9" type="ORF">ACFP57_11850</name>
</gene>
<keyword evidence="3" id="KW-1003">Cell membrane</keyword>